<keyword evidence="1" id="KW-0472">Membrane</keyword>
<evidence type="ECO:0000313" key="3">
    <source>
        <dbReference type="WBParaSite" id="jg6889"/>
    </source>
</evidence>
<feature type="transmembrane region" description="Helical" evidence="1">
    <location>
        <begin position="96"/>
        <end position="113"/>
    </location>
</feature>
<keyword evidence="1" id="KW-0812">Transmembrane</keyword>
<proteinExistence type="predicted"/>
<evidence type="ECO:0000256" key="1">
    <source>
        <dbReference type="SAM" id="Phobius"/>
    </source>
</evidence>
<dbReference type="Proteomes" id="UP000887574">
    <property type="component" value="Unplaced"/>
</dbReference>
<dbReference type="AlphaFoldDB" id="A0A915EI04"/>
<protein>
    <submittedName>
        <fullName evidence="3">Uncharacterized protein</fullName>
    </submittedName>
</protein>
<keyword evidence="2" id="KW-1185">Reference proteome</keyword>
<evidence type="ECO:0000313" key="2">
    <source>
        <dbReference type="Proteomes" id="UP000887574"/>
    </source>
</evidence>
<reference evidence="3" key="1">
    <citation type="submission" date="2022-11" db="UniProtKB">
        <authorList>
            <consortium name="WormBaseParasite"/>
        </authorList>
    </citation>
    <scope>IDENTIFICATION</scope>
</reference>
<accession>A0A915EI04</accession>
<dbReference type="WBParaSite" id="jg6889">
    <property type="protein sequence ID" value="jg6889"/>
    <property type="gene ID" value="jg6889"/>
</dbReference>
<organism evidence="2 3">
    <name type="scientific">Ditylenchus dipsaci</name>
    <dbReference type="NCBI Taxonomy" id="166011"/>
    <lineage>
        <taxon>Eukaryota</taxon>
        <taxon>Metazoa</taxon>
        <taxon>Ecdysozoa</taxon>
        <taxon>Nematoda</taxon>
        <taxon>Chromadorea</taxon>
        <taxon>Rhabditida</taxon>
        <taxon>Tylenchina</taxon>
        <taxon>Tylenchomorpha</taxon>
        <taxon>Sphaerularioidea</taxon>
        <taxon>Anguinidae</taxon>
        <taxon>Anguininae</taxon>
        <taxon>Ditylenchus</taxon>
    </lineage>
</organism>
<name>A0A915EI04_9BILA</name>
<sequence length="121" mass="13827">MEIIDDYYSSPEEDTDSEVCSEWSNQNENISLLSEDDVEPTAAPRLLIDTSLAVCSRYSVTPSGVNLEVTIFKGSLYRQWTLSCGFNIVFRKQRNIFVLIAPFTTHFGISVFFRTRKDTEL</sequence>
<keyword evidence="1" id="KW-1133">Transmembrane helix</keyword>